<protein>
    <submittedName>
        <fullName evidence="4">Uncharacterized protein</fullName>
    </submittedName>
</protein>
<feature type="region of interest" description="Disordered" evidence="1">
    <location>
        <begin position="192"/>
        <end position="229"/>
    </location>
</feature>
<feature type="compositionally biased region" description="Low complexity" evidence="1">
    <location>
        <begin position="421"/>
        <end position="449"/>
    </location>
</feature>
<dbReference type="InterPro" id="IPR041056">
    <property type="entry name" value="DUF5585"/>
</dbReference>
<evidence type="ECO:0000313" key="4">
    <source>
        <dbReference type="EMBL" id="KAG9475314.1"/>
    </source>
</evidence>
<dbReference type="Proteomes" id="UP000770717">
    <property type="component" value="Unassembled WGS sequence"/>
</dbReference>
<evidence type="ECO:0000256" key="3">
    <source>
        <dbReference type="SAM" id="SignalP"/>
    </source>
</evidence>
<dbReference type="AlphaFoldDB" id="A0A8J6ETZ9"/>
<evidence type="ECO:0000256" key="2">
    <source>
        <dbReference type="SAM" id="Phobius"/>
    </source>
</evidence>
<feature type="compositionally biased region" description="Polar residues" evidence="1">
    <location>
        <begin position="192"/>
        <end position="209"/>
    </location>
</feature>
<evidence type="ECO:0000313" key="5">
    <source>
        <dbReference type="Proteomes" id="UP000770717"/>
    </source>
</evidence>
<evidence type="ECO:0000256" key="1">
    <source>
        <dbReference type="SAM" id="MobiDB-lite"/>
    </source>
</evidence>
<keyword evidence="2" id="KW-0812">Transmembrane</keyword>
<keyword evidence="5" id="KW-1185">Reference proteome</keyword>
<proteinExistence type="predicted"/>
<dbReference type="Pfam" id="PF17823">
    <property type="entry name" value="DUF5585"/>
    <property type="match status" value="1"/>
</dbReference>
<feature type="transmembrane region" description="Helical" evidence="2">
    <location>
        <begin position="484"/>
        <end position="505"/>
    </location>
</feature>
<sequence>MWKTLVLLWSLNLCLSDSKFRTSAEYAVHLQKDVEISYENECRQTCRESLSTNNIYCGRSLVLYKWCTIMFCNKLCRTSIAQVVTDPPLGKNYLKKRRKRDTGKGYKSKKHFIKRTISDKATPTGTTPSKMPTRGTTKTLDLETTIDPIKATVKTTPTSVEHLVNPSITTIEEITIPAASITSGIVSTTTAISTNSTEHPAKQATTSTEKAIKTTPATSSTAGIPSTTTTFTTTSTEAIILTKSSSMTLKTIELVTTAMSTTTGAALKTIPIVNPSAINITTKATTEQIDITLVTEKDNAREKTTPDASPTMVRTTIISSEPTVVLTTVPPVPIQPSANTKEPLAATTTEANITKSSMPALNTALNFPTTTTAVTTTEFITSEPTKQLTTTSPMKPTVLNTTFSVPLVTRLLETSSPHEATSTAKPSISSSSSTSSNPSTSKTSKSDSSVLTSTKISTESYFKDGDLQKGDNRGDAKHVQNTSFLLAVLLLGNLFFIAVIVLFILQAYESYKKKDYTQVDYLINGMYADSEM</sequence>
<reference evidence="4" key="1">
    <citation type="thesis" date="2020" institute="ProQuest LLC" country="789 East Eisenhower Parkway, Ann Arbor, MI, USA">
        <title>Comparative Genomics and Chromosome Evolution.</title>
        <authorList>
            <person name="Mudd A.B."/>
        </authorList>
    </citation>
    <scope>NUCLEOTIDE SEQUENCE</scope>
    <source>
        <strain evidence="4">HN-11 Male</strain>
        <tissue evidence="4">Kidney and liver</tissue>
    </source>
</reference>
<keyword evidence="3" id="KW-0732">Signal</keyword>
<feature type="compositionally biased region" description="Low complexity" evidence="1">
    <location>
        <begin position="214"/>
        <end position="229"/>
    </location>
</feature>
<dbReference type="OrthoDB" id="10071013at2759"/>
<dbReference type="EMBL" id="WNTK01000012">
    <property type="protein sequence ID" value="KAG9475314.1"/>
    <property type="molecule type" value="Genomic_DNA"/>
</dbReference>
<accession>A0A8J6ETZ9</accession>
<feature type="chain" id="PRO_5035233663" evidence="3">
    <location>
        <begin position="17"/>
        <end position="532"/>
    </location>
</feature>
<comment type="caution">
    <text evidence="4">The sequence shown here is derived from an EMBL/GenBank/DDBJ whole genome shotgun (WGS) entry which is preliminary data.</text>
</comment>
<feature type="signal peptide" evidence="3">
    <location>
        <begin position="1"/>
        <end position="16"/>
    </location>
</feature>
<gene>
    <name evidence="4" type="ORF">GDO78_003642</name>
</gene>
<name>A0A8J6ETZ9_ELECQ</name>
<keyword evidence="2" id="KW-1133">Transmembrane helix</keyword>
<organism evidence="4 5">
    <name type="scientific">Eleutherodactylus coqui</name>
    <name type="common">Puerto Rican coqui</name>
    <dbReference type="NCBI Taxonomy" id="57060"/>
    <lineage>
        <taxon>Eukaryota</taxon>
        <taxon>Metazoa</taxon>
        <taxon>Chordata</taxon>
        <taxon>Craniata</taxon>
        <taxon>Vertebrata</taxon>
        <taxon>Euteleostomi</taxon>
        <taxon>Amphibia</taxon>
        <taxon>Batrachia</taxon>
        <taxon>Anura</taxon>
        <taxon>Neobatrachia</taxon>
        <taxon>Hyloidea</taxon>
        <taxon>Eleutherodactylidae</taxon>
        <taxon>Eleutherodactylinae</taxon>
        <taxon>Eleutherodactylus</taxon>
        <taxon>Eleutherodactylus</taxon>
    </lineage>
</organism>
<feature type="region of interest" description="Disordered" evidence="1">
    <location>
        <begin position="415"/>
        <end position="449"/>
    </location>
</feature>
<keyword evidence="2" id="KW-0472">Membrane</keyword>